<keyword evidence="2" id="KW-0378">Hydrolase</keyword>
<evidence type="ECO:0000259" key="5">
    <source>
        <dbReference type="Pfam" id="PF00583"/>
    </source>
</evidence>
<evidence type="ECO:0008006" key="9">
    <source>
        <dbReference type="Google" id="ProtNLM"/>
    </source>
</evidence>
<dbReference type="Pfam" id="PF00933">
    <property type="entry name" value="Glyco_hydro_3"/>
    <property type="match status" value="1"/>
</dbReference>
<dbReference type="Gene3D" id="3.20.20.300">
    <property type="entry name" value="Glycoside hydrolase, family 3, N-terminal domain"/>
    <property type="match status" value="1"/>
</dbReference>
<feature type="domain" description="N-acetyltransferase" evidence="5">
    <location>
        <begin position="655"/>
        <end position="727"/>
    </location>
</feature>
<evidence type="ECO:0000259" key="6">
    <source>
        <dbReference type="Pfam" id="PF00933"/>
    </source>
</evidence>
<keyword evidence="3" id="KW-0325">Glycoprotein</keyword>
<comment type="similarity">
    <text evidence="1">Belongs to the glycosyl hydrolase 3 family.</text>
</comment>
<evidence type="ECO:0000256" key="2">
    <source>
        <dbReference type="ARBA" id="ARBA00022801"/>
    </source>
</evidence>
<evidence type="ECO:0000313" key="7">
    <source>
        <dbReference type="EMBL" id="KAJ9617845.1"/>
    </source>
</evidence>
<dbReference type="EMBL" id="JAPDRN010000151">
    <property type="protein sequence ID" value="KAJ9617845.1"/>
    <property type="molecule type" value="Genomic_DNA"/>
</dbReference>
<dbReference type="InterPro" id="IPR036962">
    <property type="entry name" value="Glyco_hydro_3_N_sf"/>
</dbReference>
<evidence type="ECO:0000256" key="3">
    <source>
        <dbReference type="ARBA" id="ARBA00023180"/>
    </source>
</evidence>
<accession>A0AA38XQL8</accession>
<gene>
    <name evidence="7" type="ORF">H2204_013372</name>
</gene>
<dbReference type="FunFam" id="3.40.50.1700:FF:000013">
    <property type="entry name" value="Glycoside hydrolase family 3 protein"/>
    <property type="match status" value="1"/>
</dbReference>
<sequence length="947" mass="103880">MATNGDVPPLWDESRQLGQLFMMGFDGTSVTDQVRTLIEKYHVGSILLKAQNLKCATPYNLMLYACFVEIVSAEQATQLVLELQTLARRSGHPVPLLIALDQENGGVNSLYDEVYIRQFPSAMGIAASGSKKLAKEIARATAQELNSCGINWILGPVLDVLTNARNQPLGVRSLGDDPHEVSAYGVECIRGYQEGGVATCGKHFPSYGNLEFFGVPDDVPTITESLENMSQSALVPFRNAIAQGLDSMMVGGVAMTSSLLNVMHACLSEQIVRDLLRHEMRFEGVVVSECLEMEALSRNIGISGGTVMAFQAGCDLILTCRSMSVQEDAINGLKAGLDNGMIERHRVQESVQRILNMKAKYTSWEKAFSPPGIENLARLQPLHTSLSTTAYNKSITVVRDQKHFLPLSRVVKAEEELLLLTPLVKPLPASAIFHQMQHDVSSVPLLGRSPSVDANTSVMSGEQVFRELGRSLARHRNGKMSHTSYTANGVRPLHENLLNRAQGVIVVTADAGRNMYQNAFAKHISMLCKLAVGPDGRPKQKPCVVVAVSSPFDFAADPSIGTYVCTYDFTETALRALVQVLYGELNPTGVLPGSSSQKLQTSQNWQQWLVESFSEDRDSAALDVLIAQCQNDSSAQAVLLKNIHSGTFLLRDPDVEEAHFVVRNSSTKELFGFCTTYYSKSSGVGHVGAIIVDPARRQLSIGHSLHDRAIRALLQKKGAAKFQLGVRFPHVFLGIPKLGTIEYKKLRQWFAKLGWNTSLSSSVATMMIRDLSIWSVPEGLGQKLANPDVKFDLVYGNEYNDVMMEHLKRCARNDVRGIYQTAMSNKEGCGIIRAKKTTDQSILGSILVCRSESQIAKYIPSVYKQPGVACISSPVISTMYGDRKSLFQGLVLLGIKQFKKQGLRSVLLDYIREDATADGLKALGFTTANSFDEVSSEPMHWTMMPGT</sequence>
<dbReference type="Gene3D" id="3.40.630.30">
    <property type="match status" value="1"/>
</dbReference>
<reference evidence="7" key="1">
    <citation type="submission" date="2022-10" db="EMBL/GenBank/DDBJ databases">
        <title>Culturing micro-colonial fungi from biological soil crusts in the Mojave desert and describing Neophaeococcomyces mojavensis, and introducing the new genera and species Taxawa tesnikishii.</title>
        <authorList>
            <person name="Kurbessoian T."/>
            <person name="Stajich J.E."/>
        </authorList>
    </citation>
    <scope>NUCLEOTIDE SEQUENCE</scope>
    <source>
        <strain evidence="7">TK_35</strain>
    </source>
</reference>
<dbReference type="InterPro" id="IPR017853">
    <property type="entry name" value="GH"/>
</dbReference>
<dbReference type="InterPro" id="IPR000182">
    <property type="entry name" value="GNAT_dom"/>
</dbReference>
<dbReference type="PANTHER" id="PTHR30480:SF8">
    <property type="entry name" value="PUTATIVE (AFU_ORTHOLOGUE AFUA_8G04060)-RELATED"/>
    <property type="match status" value="1"/>
</dbReference>
<dbReference type="GO" id="GO:0004553">
    <property type="term" value="F:hydrolase activity, hydrolyzing O-glycosyl compounds"/>
    <property type="evidence" value="ECO:0007669"/>
    <property type="project" value="InterPro"/>
</dbReference>
<comment type="caution">
    <text evidence="7">The sequence shown here is derived from an EMBL/GenBank/DDBJ whole genome shotgun (WGS) entry which is preliminary data.</text>
</comment>
<dbReference type="PANTHER" id="PTHR30480">
    <property type="entry name" value="BETA-HEXOSAMINIDASE-RELATED"/>
    <property type="match status" value="1"/>
</dbReference>
<dbReference type="SUPFAM" id="SSF51445">
    <property type="entry name" value="(Trans)glycosidases"/>
    <property type="match status" value="1"/>
</dbReference>
<dbReference type="Proteomes" id="UP001172681">
    <property type="component" value="Unassembled WGS sequence"/>
</dbReference>
<dbReference type="InterPro" id="IPR036881">
    <property type="entry name" value="Glyco_hydro_3_C_sf"/>
</dbReference>
<keyword evidence="8" id="KW-1185">Reference proteome</keyword>
<dbReference type="AlphaFoldDB" id="A0AA38XQL8"/>
<evidence type="ECO:0000313" key="8">
    <source>
        <dbReference type="Proteomes" id="UP001172681"/>
    </source>
</evidence>
<dbReference type="InterPro" id="IPR016181">
    <property type="entry name" value="Acyl_CoA_acyltransferase"/>
</dbReference>
<name>A0AA38XQL8_9EURO</name>
<dbReference type="GO" id="GO:0009254">
    <property type="term" value="P:peptidoglycan turnover"/>
    <property type="evidence" value="ECO:0007669"/>
    <property type="project" value="TreeGrafter"/>
</dbReference>
<dbReference type="GO" id="GO:0016747">
    <property type="term" value="F:acyltransferase activity, transferring groups other than amino-acyl groups"/>
    <property type="evidence" value="ECO:0007669"/>
    <property type="project" value="InterPro"/>
</dbReference>
<evidence type="ECO:0000256" key="1">
    <source>
        <dbReference type="ARBA" id="ARBA00005336"/>
    </source>
</evidence>
<dbReference type="GO" id="GO:0005975">
    <property type="term" value="P:carbohydrate metabolic process"/>
    <property type="evidence" value="ECO:0007669"/>
    <property type="project" value="InterPro"/>
</dbReference>
<protein>
    <recommendedName>
        <fullName evidence="9">Glycoside hydrolase family 3 N-terminal domain-containing protein</fullName>
    </recommendedName>
</protein>
<keyword evidence="4" id="KW-0326">Glycosidase</keyword>
<organism evidence="7 8">
    <name type="scientific">Knufia peltigerae</name>
    <dbReference type="NCBI Taxonomy" id="1002370"/>
    <lineage>
        <taxon>Eukaryota</taxon>
        <taxon>Fungi</taxon>
        <taxon>Dikarya</taxon>
        <taxon>Ascomycota</taxon>
        <taxon>Pezizomycotina</taxon>
        <taxon>Eurotiomycetes</taxon>
        <taxon>Chaetothyriomycetidae</taxon>
        <taxon>Chaetothyriales</taxon>
        <taxon>Trichomeriaceae</taxon>
        <taxon>Knufia</taxon>
    </lineage>
</organism>
<dbReference type="InterPro" id="IPR001764">
    <property type="entry name" value="Glyco_hydro_3_N"/>
</dbReference>
<dbReference type="Gene3D" id="3.40.50.1700">
    <property type="entry name" value="Glycoside hydrolase family 3 C-terminal domain"/>
    <property type="match status" value="1"/>
</dbReference>
<feature type="domain" description="Glycoside hydrolase family 3 N-terminal" evidence="6">
    <location>
        <begin position="16"/>
        <end position="356"/>
    </location>
</feature>
<dbReference type="SUPFAM" id="SSF55729">
    <property type="entry name" value="Acyl-CoA N-acyltransferases (Nat)"/>
    <property type="match status" value="1"/>
</dbReference>
<evidence type="ECO:0000256" key="4">
    <source>
        <dbReference type="ARBA" id="ARBA00023295"/>
    </source>
</evidence>
<proteinExistence type="inferred from homology"/>
<dbReference type="InterPro" id="IPR050226">
    <property type="entry name" value="NagZ_Beta-hexosaminidase"/>
</dbReference>
<dbReference type="Pfam" id="PF00583">
    <property type="entry name" value="Acetyltransf_1"/>
    <property type="match status" value="1"/>
</dbReference>